<dbReference type="GeneID" id="64701706"/>
<dbReference type="AlphaFoldDB" id="A0A9P7EQS4"/>
<sequence length="71" mass="8182">MRKRMTTKCNQISLLLLQLTCFCLLSIIRVSASTHILCIHLMPFVGYNTHSLNVRARASKLVVRIVRLWKA</sequence>
<evidence type="ECO:0000313" key="2">
    <source>
        <dbReference type="Proteomes" id="UP000823399"/>
    </source>
</evidence>
<accession>A0A9P7EQS4</accession>
<name>A0A9P7EQS4_9AGAM</name>
<dbReference type="Proteomes" id="UP000823399">
    <property type="component" value="Unassembled WGS sequence"/>
</dbReference>
<protein>
    <submittedName>
        <fullName evidence="1">Uncharacterized protein</fullName>
    </submittedName>
</protein>
<keyword evidence="2" id="KW-1185">Reference proteome</keyword>
<organism evidence="1 2">
    <name type="scientific">Suillus discolor</name>
    <dbReference type="NCBI Taxonomy" id="1912936"/>
    <lineage>
        <taxon>Eukaryota</taxon>
        <taxon>Fungi</taxon>
        <taxon>Dikarya</taxon>
        <taxon>Basidiomycota</taxon>
        <taxon>Agaricomycotina</taxon>
        <taxon>Agaricomycetes</taxon>
        <taxon>Agaricomycetidae</taxon>
        <taxon>Boletales</taxon>
        <taxon>Suillineae</taxon>
        <taxon>Suillaceae</taxon>
        <taxon>Suillus</taxon>
    </lineage>
</organism>
<dbReference type="EMBL" id="JABBWM010000542">
    <property type="protein sequence ID" value="KAG2080362.1"/>
    <property type="molecule type" value="Genomic_DNA"/>
</dbReference>
<proteinExistence type="predicted"/>
<comment type="caution">
    <text evidence="1">The sequence shown here is derived from an EMBL/GenBank/DDBJ whole genome shotgun (WGS) entry which is preliminary data.</text>
</comment>
<reference evidence="1" key="1">
    <citation type="journal article" date="2020" name="New Phytol.">
        <title>Comparative genomics reveals dynamic genome evolution in host specialist ectomycorrhizal fungi.</title>
        <authorList>
            <person name="Lofgren L.A."/>
            <person name="Nguyen N.H."/>
            <person name="Vilgalys R."/>
            <person name="Ruytinx J."/>
            <person name="Liao H.L."/>
            <person name="Branco S."/>
            <person name="Kuo A."/>
            <person name="LaButti K."/>
            <person name="Lipzen A."/>
            <person name="Andreopoulos W."/>
            <person name="Pangilinan J."/>
            <person name="Riley R."/>
            <person name="Hundley H."/>
            <person name="Na H."/>
            <person name="Barry K."/>
            <person name="Grigoriev I.V."/>
            <person name="Stajich J.E."/>
            <person name="Kennedy P.G."/>
        </authorList>
    </citation>
    <scope>NUCLEOTIDE SEQUENCE</scope>
    <source>
        <strain evidence="1">FC423</strain>
    </source>
</reference>
<evidence type="ECO:0000313" key="1">
    <source>
        <dbReference type="EMBL" id="KAG2080362.1"/>
    </source>
</evidence>
<gene>
    <name evidence="1" type="ORF">F5147DRAFT_738374</name>
</gene>
<dbReference type="RefSeq" id="XP_041284133.1">
    <property type="nucleotide sequence ID" value="XM_041439447.1"/>
</dbReference>